<dbReference type="Proteomes" id="UP000294937">
    <property type="component" value="Unassembled WGS sequence"/>
</dbReference>
<reference evidence="2 3" key="1">
    <citation type="submission" date="2019-03" db="EMBL/GenBank/DDBJ databases">
        <title>Genomic Encyclopedia of Type Strains, Phase IV (KMG-IV): sequencing the most valuable type-strain genomes for metagenomic binning, comparative biology and taxonomic classification.</title>
        <authorList>
            <person name="Goeker M."/>
        </authorList>
    </citation>
    <scope>NUCLEOTIDE SEQUENCE [LARGE SCALE GENOMIC DNA]</scope>
    <source>
        <strain evidence="2 3">DSM 45707</strain>
    </source>
</reference>
<gene>
    <name evidence="2" type="ORF">EDD58_102287</name>
</gene>
<evidence type="ECO:0000256" key="1">
    <source>
        <dbReference type="SAM" id="Phobius"/>
    </source>
</evidence>
<accession>A0A4R3L719</accession>
<dbReference type="RefSeq" id="WP_131923692.1">
    <property type="nucleotide sequence ID" value="NZ_SMAG01000002.1"/>
</dbReference>
<keyword evidence="3" id="KW-1185">Reference proteome</keyword>
<dbReference type="AlphaFoldDB" id="A0A4R3L719"/>
<evidence type="ECO:0000313" key="3">
    <source>
        <dbReference type="Proteomes" id="UP000294937"/>
    </source>
</evidence>
<proteinExistence type="predicted"/>
<keyword evidence="1" id="KW-0812">Transmembrane</keyword>
<dbReference type="OrthoDB" id="2990201at2"/>
<protein>
    <submittedName>
        <fullName evidence="2">Uncharacterized protein</fullName>
    </submittedName>
</protein>
<name>A0A4R3L719_9BACL</name>
<evidence type="ECO:0000313" key="2">
    <source>
        <dbReference type="EMBL" id="TCS95711.1"/>
    </source>
</evidence>
<comment type="caution">
    <text evidence="2">The sequence shown here is derived from an EMBL/GenBank/DDBJ whole genome shotgun (WGS) entry which is preliminary data.</text>
</comment>
<sequence length="167" mass="19530">MNLFGSLWNQSKKHKWIVISSFIVVLLTASYLVISQIGGMSEEEEIALQFYKALWVEGNRSKAESYIAPGFWDQKYVKWVIEEEKDPSPSSPVLMVEEPEGPEYKSEDKKLFYIYEPVKDKIYGILLIKLDGKWQVQVGGRLEEFDYASLNRHYPGLKEQWKEFQLP</sequence>
<dbReference type="EMBL" id="SMAG01000002">
    <property type="protein sequence ID" value="TCS95711.1"/>
    <property type="molecule type" value="Genomic_DNA"/>
</dbReference>
<feature type="transmembrane region" description="Helical" evidence="1">
    <location>
        <begin position="16"/>
        <end position="34"/>
    </location>
</feature>
<keyword evidence="1" id="KW-1133">Transmembrane helix</keyword>
<organism evidence="2 3">
    <name type="scientific">Hazenella coriacea</name>
    <dbReference type="NCBI Taxonomy" id="1179467"/>
    <lineage>
        <taxon>Bacteria</taxon>
        <taxon>Bacillati</taxon>
        <taxon>Bacillota</taxon>
        <taxon>Bacilli</taxon>
        <taxon>Bacillales</taxon>
        <taxon>Thermoactinomycetaceae</taxon>
        <taxon>Hazenella</taxon>
    </lineage>
</organism>
<keyword evidence="1" id="KW-0472">Membrane</keyword>